<organism evidence="2 3">
    <name type="scientific">Stephania cephalantha</name>
    <dbReference type="NCBI Taxonomy" id="152367"/>
    <lineage>
        <taxon>Eukaryota</taxon>
        <taxon>Viridiplantae</taxon>
        <taxon>Streptophyta</taxon>
        <taxon>Embryophyta</taxon>
        <taxon>Tracheophyta</taxon>
        <taxon>Spermatophyta</taxon>
        <taxon>Magnoliopsida</taxon>
        <taxon>Ranunculales</taxon>
        <taxon>Menispermaceae</taxon>
        <taxon>Menispermoideae</taxon>
        <taxon>Cissampelideae</taxon>
        <taxon>Stephania</taxon>
    </lineage>
</organism>
<keyword evidence="1" id="KW-0732">Signal</keyword>
<name>A0AAP0F1C3_9MAGN</name>
<dbReference type="EMBL" id="JBBNAG010000010">
    <property type="protein sequence ID" value="KAK9100667.1"/>
    <property type="molecule type" value="Genomic_DNA"/>
</dbReference>
<evidence type="ECO:0000313" key="3">
    <source>
        <dbReference type="Proteomes" id="UP001419268"/>
    </source>
</evidence>
<feature type="chain" id="PRO_5042932625" evidence="1">
    <location>
        <begin position="23"/>
        <end position="62"/>
    </location>
</feature>
<sequence>MLEGLQSLILCIAWLSWDHVEPDYTLIDLRNETRLVIFFAHESLLLFTYHFRRISTGCGRIT</sequence>
<keyword evidence="3" id="KW-1185">Reference proteome</keyword>
<evidence type="ECO:0000256" key="1">
    <source>
        <dbReference type="SAM" id="SignalP"/>
    </source>
</evidence>
<accession>A0AAP0F1C3</accession>
<dbReference type="Proteomes" id="UP001419268">
    <property type="component" value="Unassembled WGS sequence"/>
</dbReference>
<evidence type="ECO:0000313" key="2">
    <source>
        <dbReference type="EMBL" id="KAK9100667.1"/>
    </source>
</evidence>
<reference evidence="2 3" key="1">
    <citation type="submission" date="2024-01" db="EMBL/GenBank/DDBJ databases">
        <title>Genome assemblies of Stephania.</title>
        <authorList>
            <person name="Yang L."/>
        </authorList>
    </citation>
    <scope>NUCLEOTIDE SEQUENCE [LARGE SCALE GENOMIC DNA]</scope>
    <source>
        <strain evidence="2">JXDWG</strain>
        <tissue evidence="2">Leaf</tissue>
    </source>
</reference>
<comment type="caution">
    <text evidence="2">The sequence shown here is derived from an EMBL/GenBank/DDBJ whole genome shotgun (WGS) entry which is preliminary data.</text>
</comment>
<gene>
    <name evidence="2" type="ORF">Scep_024097</name>
</gene>
<proteinExistence type="predicted"/>
<dbReference type="AlphaFoldDB" id="A0AAP0F1C3"/>
<protein>
    <submittedName>
        <fullName evidence="2">Uncharacterized protein</fullName>
    </submittedName>
</protein>
<feature type="signal peptide" evidence="1">
    <location>
        <begin position="1"/>
        <end position="22"/>
    </location>
</feature>